<dbReference type="Proteomes" id="UP001274830">
    <property type="component" value="Unassembled WGS sequence"/>
</dbReference>
<dbReference type="AlphaFoldDB" id="A0AAE1C4E6"/>
<dbReference type="EMBL" id="JAUTXT010000006">
    <property type="protein sequence ID" value="KAK3677757.1"/>
    <property type="molecule type" value="Genomic_DNA"/>
</dbReference>
<proteinExistence type="predicted"/>
<protein>
    <submittedName>
        <fullName evidence="1">Uncharacterized protein</fullName>
    </submittedName>
</protein>
<name>A0AAE1C4E6_9PEZI</name>
<evidence type="ECO:0000313" key="1">
    <source>
        <dbReference type="EMBL" id="KAK3677757.1"/>
    </source>
</evidence>
<comment type="caution">
    <text evidence="1">The sequence shown here is derived from an EMBL/GenBank/DDBJ whole genome shotgun (WGS) entry which is preliminary data.</text>
</comment>
<reference evidence="1" key="1">
    <citation type="submission" date="2023-07" db="EMBL/GenBank/DDBJ databases">
        <title>Black Yeasts Isolated from many extreme environments.</title>
        <authorList>
            <person name="Coleine C."/>
            <person name="Stajich J.E."/>
            <person name="Selbmann L."/>
        </authorList>
    </citation>
    <scope>NUCLEOTIDE SEQUENCE</scope>
    <source>
        <strain evidence="1">CCFEE 5485</strain>
    </source>
</reference>
<keyword evidence="2" id="KW-1185">Reference proteome</keyword>
<organism evidence="1 2">
    <name type="scientific">Recurvomyces mirabilis</name>
    <dbReference type="NCBI Taxonomy" id="574656"/>
    <lineage>
        <taxon>Eukaryota</taxon>
        <taxon>Fungi</taxon>
        <taxon>Dikarya</taxon>
        <taxon>Ascomycota</taxon>
        <taxon>Pezizomycotina</taxon>
        <taxon>Dothideomycetes</taxon>
        <taxon>Dothideomycetidae</taxon>
        <taxon>Mycosphaerellales</taxon>
        <taxon>Teratosphaeriaceae</taxon>
        <taxon>Recurvomyces</taxon>
    </lineage>
</organism>
<evidence type="ECO:0000313" key="2">
    <source>
        <dbReference type="Proteomes" id="UP001274830"/>
    </source>
</evidence>
<gene>
    <name evidence="1" type="ORF">LTR78_002607</name>
</gene>
<sequence length="174" mass="19153">MEDIQAEQDTALLLATQFQRRAHEERLNLKDTISIRAARIATLSGELAEAHASISMLTGKIYAMTHAASWDVKTGAALEAQAQVHLTLVQNMKTRRSKLEEDGSRAQLDSKAARKDLANAVGELQQLRADAASNGERTLKEKRFMEAAVAKAAEFQQIAQDQQALIKRLLAKDS</sequence>
<accession>A0AAE1C4E6</accession>